<dbReference type="EMBL" id="JAHOPB010000002">
    <property type="protein sequence ID" value="MBU8876596.1"/>
    <property type="molecule type" value="Genomic_DNA"/>
</dbReference>
<reference evidence="2 3" key="1">
    <citation type="submission" date="2021-06" db="EMBL/GenBank/DDBJ databases">
        <authorList>
            <person name="Lee D.H."/>
        </authorList>
    </citation>
    <scope>NUCLEOTIDE SEQUENCE [LARGE SCALE GENOMIC DNA]</scope>
    <source>
        <strain evidence="2 3">MMS21-HV4-11</strain>
    </source>
</reference>
<dbReference type="Pfam" id="PF01557">
    <property type="entry name" value="FAA_hydrolase"/>
    <property type="match status" value="1"/>
</dbReference>
<gene>
    <name evidence="2" type="ORF">KQ910_22675</name>
</gene>
<feature type="domain" description="Fumarylacetoacetase-like C-terminal" evidence="1">
    <location>
        <begin position="102"/>
        <end position="261"/>
    </location>
</feature>
<keyword evidence="3" id="KW-1185">Reference proteome</keyword>
<organism evidence="2 3">
    <name type="scientific">Reyranella humidisoli</name>
    <dbReference type="NCBI Taxonomy" id="2849149"/>
    <lineage>
        <taxon>Bacteria</taxon>
        <taxon>Pseudomonadati</taxon>
        <taxon>Pseudomonadota</taxon>
        <taxon>Alphaproteobacteria</taxon>
        <taxon>Hyphomicrobiales</taxon>
        <taxon>Reyranellaceae</taxon>
        <taxon>Reyranella</taxon>
    </lineage>
</organism>
<accession>A0ABS6IPQ7</accession>
<dbReference type="InterPro" id="IPR011234">
    <property type="entry name" value="Fumarylacetoacetase-like_C"/>
</dbReference>
<sequence>MDAKEIAALADRIVEGRRSKTTMDWLADATAGLSEADAYKVQFAVHDKLEAAGWKLAGWKVAFAVPAQYEPLKLSGPAFAGLYTSGIRQSGVVFEKGWPLKAGVECEMVARMGKDVPAGTEYTAQSIMEFVSNLYCGMEVVENRYGDVSKLGGPGRIVDDVLQAACVVGTEIKDWQKTDFVNVKGRSEFEGKEIGAGPGSNVMGGAMISLAWLANKLIANGKQLKAGDMILTGSVHPPQFLPGPGVAKTEFVGLGGAEITVK</sequence>
<evidence type="ECO:0000313" key="3">
    <source>
        <dbReference type="Proteomes" id="UP000727907"/>
    </source>
</evidence>
<dbReference type="InterPro" id="IPR050772">
    <property type="entry name" value="Hydratase-Decarb/MhpD_sf"/>
</dbReference>
<dbReference type="PANTHER" id="PTHR30143:SF0">
    <property type="entry name" value="2-KETO-4-PENTENOATE HYDRATASE"/>
    <property type="match status" value="1"/>
</dbReference>
<proteinExistence type="predicted"/>
<evidence type="ECO:0000313" key="2">
    <source>
        <dbReference type="EMBL" id="MBU8876596.1"/>
    </source>
</evidence>
<dbReference type="Proteomes" id="UP000727907">
    <property type="component" value="Unassembled WGS sequence"/>
</dbReference>
<evidence type="ECO:0000259" key="1">
    <source>
        <dbReference type="Pfam" id="PF01557"/>
    </source>
</evidence>
<dbReference type="RefSeq" id="WP_216965506.1">
    <property type="nucleotide sequence ID" value="NZ_JAHOPB010000002.1"/>
</dbReference>
<name>A0ABS6IPQ7_9HYPH</name>
<comment type="caution">
    <text evidence="2">The sequence shown here is derived from an EMBL/GenBank/DDBJ whole genome shotgun (WGS) entry which is preliminary data.</text>
</comment>
<dbReference type="PANTHER" id="PTHR30143">
    <property type="entry name" value="ACID HYDRATASE"/>
    <property type="match status" value="1"/>
</dbReference>
<protein>
    <recommendedName>
        <fullName evidence="1">Fumarylacetoacetase-like C-terminal domain-containing protein</fullName>
    </recommendedName>
</protein>